<feature type="transmembrane region" description="Helical" evidence="1">
    <location>
        <begin position="39"/>
        <end position="57"/>
    </location>
</feature>
<protein>
    <submittedName>
        <fullName evidence="2">Uncharacterized protein</fullName>
    </submittedName>
</protein>
<keyword evidence="1" id="KW-0812">Transmembrane</keyword>
<evidence type="ECO:0000313" key="2">
    <source>
        <dbReference type="EMBL" id="ASZ73383.1"/>
    </source>
</evidence>
<keyword evidence="1" id="KW-1133">Transmembrane helix</keyword>
<reference evidence="3" key="1">
    <citation type="submission" date="2017-08" db="EMBL/GenBank/DDBJ databases">
        <authorList>
            <person name="de Groot N.N."/>
        </authorList>
    </citation>
    <scope>NUCLEOTIDE SEQUENCE [LARGE SCALE GENOMIC DNA]</scope>
</reference>
<keyword evidence="1" id="KW-0472">Membrane</keyword>
<accession>A0A249XNS8</accession>
<gene>
    <name evidence="2" type="ORF">SEA_LUCKYBARNES_66</name>
</gene>
<evidence type="ECO:0000256" key="1">
    <source>
        <dbReference type="SAM" id="Phobius"/>
    </source>
</evidence>
<feature type="transmembrane region" description="Helical" evidence="1">
    <location>
        <begin position="63"/>
        <end position="80"/>
    </location>
</feature>
<organism evidence="2 3">
    <name type="scientific">Brevibacterium phage LuckyBarnes</name>
    <dbReference type="NCBI Taxonomy" id="2027888"/>
    <lineage>
        <taxon>Viruses</taxon>
        <taxon>Duplodnaviria</taxon>
        <taxon>Heunggongvirae</taxon>
        <taxon>Uroviricota</taxon>
        <taxon>Caudoviricetes</taxon>
        <taxon>Luckybarnesvirus</taxon>
        <taxon>Luckybarnesvirus luckybarnes</taxon>
    </lineage>
</organism>
<evidence type="ECO:0000313" key="3">
    <source>
        <dbReference type="Proteomes" id="UP000224487"/>
    </source>
</evidence>
<keyword evidence="3" id="KW-1185">Reference proteome</keyword>
<proteinExistence type="predicted"/>
<sequence>MKARERDLQEAIRYAINTNHPSIMSFYSGVVYGQATRSAGPSMFCFGIALASVLHIIFPDNSWWATAIIIAAVTFSQKLVRSVDRLIFLSVPSYREGIK</sequence>
<name>A0A249XNS8_9CAUD</name>
<dbReference type="EMBL" id="MF668275">
    <property type="protein sequence ID" value="ASZ73383.1"/>
    <property type="molecule type" value="Genomic_DNA"/>
</dbReference>
<dbReference type="Proteomes" id="UP000224487">
    <property type="component" value="Genome"/>
</dbReference>